<sequence>MWMRAEPRRKAYTMGSKWLRHGGLAQSHEAGDEGERKTGNSEIGAEAVSHPNKAGIMKIQNEREIRKDGILLLGGIKGNTAGMGSVSVSPVIVQNSNAERENNVEEIESNGLSFLDPKRRRTDDPILDKPAVFEANEDDLMLDTESQNNNNQKNELLAGAARQARHAL</sequence>
<evidence type="ECO:0000313" key="6">
    <source>
        <dbReference type="EMBL" id="KAK1376965.1"/>
    </source>
</evidence>
<dbReference type="EMBL" id="JAUIZM010000007">
    <property type="protein sequence ID" value="KAK1376956.1"/>
    <property type="molecule type" value="Genomic_DNA"/>
</dbReference>
<protein>
    <submittedName>
        <fullName evidence="5">Uncharacterized protein</fullName>
    </submittedName>
</protein>
<evidence type="ECO:0000313" key="2">
    <source>
        <dbReference type="EMBL" id="KAK1376948.1"/>
    </source>
</evidence>
<reference evidence="5" key="2">
    <citation type="submission" date="2023-05" db="EMBL/GenBank/DDBJ databases">
        <authorList>
            <person name="Schelkunov M.I."/>
        </authorList>
    </citation>
    <scope>NUCLEOTIDE SEQUENCE</scope>
    <source>
        <strain evidence="5">Hsosn_3</strain>
        <tissue evidence="5">Leaf</tissue>
    </source>
</reference>
<proteinExistence type="predicted"/>
<gene>
    <name evidence="2" type="ORF">POM88_033141</name>
    <name evidence="3" type="ORF">POM88_033145</name>
    <name evidence="4" type="ORF">POM88_033149</name>
    <name evidence="5" type="ORF">POM88_033152</name>
    <name evidence="6" type="ORF">POM88_033158</name>
    <name evidence="7" type="ORF">POM88_033161</name>
</gene>
<evidence type="ECO:0000256" key="1">
    <source>
        <dbReference type="SAM" id="MobiDB-lite"/>
    </source>
</evidence>
<accession>A0AAD8I0Q2</accession>
<dbReference type="EMBL" id="JAUIZM010000007">
    <property type="protein sequence ID" value="KAK1376965.1"/>
    <property type="molecule type" value="Genomic_DNA"/>
</dbReference>
<dbReference type="AlphaFoldDB" id="A0AAD8I0Q2"/>
<feature type="compositionally biased region" description="Basic and acidic residues" evidence="1">
    <location>
        <begin position="29"/>
        <end position="39"/>
    </location>
</feature>
<evidence type="ECO:0000313" key="3">
    <source>
        <dbReference type="EMBL" id="KAK1376952.1"/>
    </source>
</evidence>
<evidence type="ECO:0000313" key="5">
    <source>
        <dbReference type="EMBL" id="KAK1376959.1"/>
    </source>
</evidence>
<dbReference type="EMBL" id="JAUIZM010000007">
    <property type="protein sequence ID" value="KAK1376952.1"/>
    <property type="molecule type" value="Genomic_DNA"/>
</dbReference>
<name>A0AAD8I0Q2_9APIA</name>
<organism evidence="5 8">
    <name type="scientific">Heracleum sosnowskyi</name>
    <dbReference type="NCBI Taxonomy" id="360622"/>
    <lineage>
        <taxon>Eukaryota</taxon>
        <taxon>Viridiplantae</taxon>
        <taxon>Streptophyta</taxon>
        <taxon>Embryophyta</taxon>
        <taxon>Tracheophyta</taxon>
        <taxon>Spermatophyta</taxon>
        <taxon>Magnoliopsida</taxon>
        <taxon>eudicotyledons</taxon>
        <taxon>Gunneridae</taxon>
        <taxon>Pentapetalae</taxon>
        <taxon>asterids</taxon>
        <taxon>campanulids</taxon>
        <taxon>Apiales</taxon>
        <taxon>Apiaceae</taxon>
        <taxon>Apioideae</taxon>
        <taxon>apioid superclade</taxon>
        <taxon>Tordylieae</taxon>
        <taxon>Tordyliinae</taxon>
        <taxon>Heracleum</taxon>
    </lineage>
</organism>
<comment type="caution">
    <text evidence="5">The sequence shown here is derived from an EMBL/GenBank/DDBJ whole genome shotgun (WGS) entry which is preliminary data.</text>
</comment>
<dbReference type="Proteomes" id="UP001237642">
    <property type="component" value="Unassembled WGS sequence"/>
</dbReference>
<evidence type="ECO:0000313" key="4">
    <source>
        <dbReference type="EMBL" id="KAK1376956.1"/>
    </source>
</evidence>
<dbReference type="EMBL" id="JAUIZM010000007">
    <property type="protein sequence ID" value="KAK1376948.1"/>
    <property type="molecule type" value="Genomic_DNA"/>
</dbReference>
<dbReference type="EMBL" id="JAUIZM010000007">
    <property type="protein sequence ID" value="KAK1376968.1"/>
    <property type="molecule type" value="Genomic_DNA"/>
</dbReference>
<evidence type="ECO:0000313" key="7">
    <source>
        <dbReference type="EMBL" id="KAK1376968.1"/>
    </source>
</evidence>
<feature type="region of interest" description="Disordered" evidence="1">
    <location>
        <begin position="22"/>
        <end position="46"/>
    </location>
</feature>
<reference evidence="5" key="1">
    <citation type="submission" date="2023-02" db="EMBL/GenBank/DDBJ databases">
        <title>Genome of toxic invasive species Heracleum sosnowskyi carries increased number of genes despite the absence of recent whole-genome duplications.</title>
        <authorList>
            <person name="Schelkunov M."/>
            <person name="Shtratnikova V."/>
            <person name="Makarenko M."/>
            <person name="Klepikova A."/>
            <person name="Omelchenko D."/>
            <person name="Novikova G."/>
            <person name="Obukhova E."/>
            <person name="Bogdanov V."/>
            <person name="Penin A."/>
            <person name="Logacheva M."/>
        </authorList>
    </citation>
    <scope>NUCLEOTIDE SEQUENCE</scope>
    <source>
        <strain evidence="5">Hsosn_3</strain>
        <tissue evidence="5">Leaf</tissue>
    </source>
</reference>
<dbReference type="EMBL" id="JAUIZM010000007">
    <property type="protein sequence ID" value="KAK1376959.1"/>
    <property type="molecule type" value="Genomic_DNA"/>
</dbReference>
<keyword evidence="8" id="KW-1185">Reference proteome</keyword>
<evidence type="ECO:0000313" key="8">
    <source>
        <dbReference type="Proteomes" id="UP001237642"/>
    </source>
</evidence>